<protein>
    <submittedName>
        <fullName evidence="2">Uncharacterized protein</fullName>
    </submittedName>
</protein>
<dbReference type="EMBL" id="GDQN01003208">
    <property type="protein sequence ID" value="JAT87846.1"/>
    <property type="molecule type" value="Transcribed_RNA"/>
</dbReference>
<feature type="non-terminal residue" evidence="2">
    <location>
        <position position="197"/>
    </location>
</feature>
<reference evidence="2" key="1">
    <citation type="submission" date="2015-09" db="EMBL/GenBank/DDBJ databases">
        <title>De novo assembly of Pectinophora gossypiella (Pink Bollworm) gut transcriptome.</title>
        <authorList>
            <person name="Tassone E.E."/>
        </authorList>
    </citation>
    <scope>NUCLEOTIDE SEQUENCE</scope>
</reference>
<accession>A0A1E1WLX1</accession>
<dbReference type="AlphaFoldDB" id="A0A1E1WLX1"/>
<sequence>LRGPSPLLLSTSELLRSIRLGGNSRGERHRGGACRGLDGVGVSANEASDPCASGAARTSRDAARRGDGDRGTPVAPASSVRPSGAKVRIAGDEPRWLVALLVPLSRLLCEDMEGVRARRACGSEVAARLSALRGWMRHCSFGISISKNRLLTILYVTKSSRRNFYIPLLNLITKTASYSTESFIFRNKNRTLLRSKQ</sequence>
<name>A0A1E1WLX1_PECGO</name>
<organism evidence="2">
    <name type="scientific">Pectinophora gossypiella</name>
    <name type="common">Cotton pink bollworm</name>
    <name type="synonym">Depressaria gossypiella</name>
    <dbReference type="NCBI Taxonomy" id="13191"/>
    <lineage>
        <taxon>Eukaryota</taxon>
        <taxon>Metazoa</taxon>
        <taxon>Ecdysozoa</taxon>
        <taxon>Arthropoda</taxon>
        <taxon>Hexapoda</taxon>
        <taxon>Insecta</taxon>
        <taxon>Pterygota</taxon>
        <taxon>Neoptera</taxon>
        <taxon>Endopterygota</taxon>
        <taxon>Lepidoptera</taxon>
        <taxon>Glossata</taxon>
        <taxon>Ditrysia</taxon>
        <taxon>Gelechioidea</taxon>
        <taxon>Gelechiidae</taxon>
        <taxon>Apatetrinae</taxon>
        <taxon>Pectinophora</taxon>
    </lineage>
</organism>
<feature type="compositionally biased region" description="Basic and acidic residues" evidence="1">
    <location>
        <begin position="58"/>
        <end position="70"/>
    </location>
</feature>
<evidence type="ECO:0000313" key="2">
    <source>
        <dbReference type="EMBL" id="JAT87846.1"/>
    </source>
</evidence>
<evidence type="ECO:0000256" key="1">
    <source>
        <dbReference type="SAM" id="MobiDB-lite"/>
    </source>
</evidence>
<gene>
    <name evidence="2" type="ORF">g.15297</name>
</gene>
<proteinExistence type="predicted"/>
<feature type="non-terminal residue" evidence="2">
    <location>
        <position position="1"/>
    </location>
</feature>
<feature type="region of interest" description="Disordered" evidence="1">
    <location>
        <begin position="46"/>
        <end position="84"/>
    </location>
</feature>